<sequence>MTILNGKALVAYEESGPFKLVDTFVDTSKVQPHQVLIRFKKSGICHTDLGSWSGAIPARFPCILGHEGAGVVEFVPENSKSDLKVGDEVVATFCHCKQCSHCGDSRPSSCFNFVPLNMGFLNVDFTPADVEIESQGSGKTAATSYFGQSSFQSLSIADTASLVKVDKGLPMELICAFACGFQTGFSTVIECVQRDKTRTFDHLPGNQRQASLEVSSAQTLAVFGIGAVGLASIAAGKLVGLQKVIALDVNDSRLELAKKAGATDVINVRGLDNEKVVEAIQKASATGKGATVTIEASGNSSALKNAVTCLATRGKCIVLGVQPAEYVLDVPAMAIL</sequence>
<dbReference type="Proteomes" id="UP000245626">
    <property type="component" value="Unassembled WGS sequence"/>
</dbReference>
<organism evidence="1 2">
    <name type="scientific">Violaceomyces palustris</name>
    <dbReference type="NCBI Taxonomy" id="1673888"/>
    <lineage>
        <taxon>Eukaryota</taxon>
        <taxon>Fungi</taxon>
        <taxon>Dikarya</taxon>
        <taxon>Basidiomycota</taxon>
        <taxon>Ustilaginomycotina</taxon>
        <taxon>Ustilaginomycetes</taxon>
        <taxon>Violaceomycetales</taxon>
        <taxon>Violaceomycetaceae</taxon>
        <taxon>Violaceomyces</taxon>
    </lineage>
</organism>
<evidence type="ECO:0000313" key="2">
    <source>
        <dbReference type="Proteomes" id="UP000245626"/>
    </source>
</evidence>
<dbReference type="EMBL" id="KZ820478">
    <property type="protein sequence ID" value="PWN47286.1"/>
    <property type="molecule type" value="Genomic_DNA"/>
</dbReference>
<reference evidence="1 2" key="1">
    <citation type="journal article" date="2018" name="Mol. Biol. Evol.">
        <title>Broad Genomic Sampling Reveals a Smut Pathogenic Ancestry of the Fungal Clade Ustilaginomycotina.</title>
        <authorList>
            <person name="Kijpornyongpan T."/>
            <person name="Mondo S.J."/>
            <person name="Barry K."/>
            <person name="Sandor L."/>
            <person name="Lee J."/>
            <person name="Lipzen A."/>
            <person name="Pangilinan J."/>
            <person name="LaButti K."/>
            <person name="Hainaut M."/>
            <person name="Henrissat B."/>
            <person name="Grigoriev I.V."/>
            <person name="Spatafora J.W."/>
            <person name="Aime M.C."/>
        </authorList>
    </citation>
    <scope>NUCLEOTIDE SEQUENCE [LARGE SCALE GENOMIC DNA]</scope>
    <source>
        <strain evidence="1 2">SA 807</strain>
    </source>
</reference>
<keyword evidence="2" id="KW-1185">Reference proteome</keyword>
<name>A0ACD0NN90_9BASI</name>
<evidence type="ECO:0000313" key="1">
    <source>
        <dbReference type="EMBL" id="PWN47286.1"/>
    </source>
</evidence>
<accession>A0ACD0NN90</accession>
<protein>
    <submittedName>
        <fullName evidence="1">GroES-like protein</fullName>
    </submittedName>
</protein>
<feature type="non-terminal residue" evidence="1">
    <location>
        <position position="336"/>
    </location>
</feature>
<gene>
    <name evidence="1" type="ORF">IE53DRAFT_390576</name>
</gene>
<proteinExistence type="predicted"/>